<evidence type="ECO:0000313" key="1">
    <source>
        <dbReference type="EMBL" id="RDH87225.1"/>
    </source>
</evidence>
<dbReference type="Proteomes" id="UP000254771">
    <property type="component" value="Unassembled WGS sequence"/>
</dbReference>
<reference evidence="1 2" key="1">
    <citation type="journal article" date="2018" name="ISME J.">
        <title>Endosymbiont genomes yield clues of tubeworm success.</title>
        <authorList>
            <person name="Li Y."/>
            <person name="Liles M.R."/>
            <person name="Halanych K.M."/>
        </authorList>
    </citation>
    <scope>NUCLEOTIDE SEQUENCE [LARGE SCALE GENOMIC DNA]</scope>
    <source>
        <strain evidence="1">A1462</strain>
    </source>
</reference>
<sequence>MQIFFKKKTYDDHFFEVLRTFGLDQGDIDPAAYRKITQGIRERSHSVHKKFQMPESEIIEEHTHTAAIAAAYCLLGPNEAVKQYPELQDEFEEVEEDLLNAREEANSHSIHLMVFSILSAQLLCHPDTLLSH</sequence>
<comment type="caution">
    <text evidence="1">The sequence shown here is derived from an EMBL/GenBank/DDBJ whole genome shotgun (WGS) entry which is preliminary data.</text>
</comment>
<proteinExistence type="predicted"/>
<keyword evidence="2" id="KW-1185">Reference proteome</keyword>
<organism evidence="1 2">
    <name type="scientific">endosymbiont of Escarpia spicata</name>
    <dbReference type="NCBI Taxonomy" id="2200908"/>
    <lineage>
        <taxon>Bacteria</taxon>
        <taxon>Pseudomonadati</taxon>
        <taxon>Pseudomonadota</taxon>
        <taxon>Gammaproteobacteria</taxon>
        <taxon>sulfur-oxidizing symbionts</taxon>
    </lineage>
</organism>
<protein>
    <submittedName>
        <fullName evidence="1">Uncharacterized protein</fullName>
    </submittedName>
</protein>
<accession>A0A370DRJ2</accession>
<evidence type="ECO:0000313" key="2">
    <source>
        <dbReference type="Proteomes" id="UP000254771"/>
    </source>
</evidence>
<gene>
    <name evidence="1" type="ORF">DIZ78_05330</name>
</gene>
<dbReference type="AlphaFoldDB" id="A0A370DRJ2"/>
<name>A0A370DRJ2_9GAMM</name>
<dbReference type="EMBL" id="QFXE01000006">
    <property type="protein sequence ID" value="RDH87225.1"/>
    <property type="molecule type" value="Genomic_DNA"/>
</dbReference>